<proteinExistence type="predicted"/>
<keyword evidence="3" id="KW-1185">Reference proteome</keyword>
<dbReference type="EMBL" id="JAHESF010000015">
    <property type="protein sequence ID" value="MBT1698512.1"/>
    <property type="molecule type" value="Genomic_DNA"/>
</dbReference>
<dbReference type="RefSeq" id="WP_254164739.1">
    <property type="nucleotide sequence ID" value="NZ_JAHESF010000015.1"/>
</dbReference>
<sequence>MDKFKDLLQRFSKNTASQPEAEEFLRMSQNDEAAAEIEKHMDDLLARDDEQKGLNEQEWTESIQQILKKRV</sequence>
<evidence type="ECO:0000313" key="3">
    <source>
        <dbReference type="Proteomes" id="UP001319200"/>
    </source>
</evidence>
<protein>
    <submittedName>
        <fullName evidence="2">Uncharacterized protein</fullName>
    </submittedName>
</protein>
<dbReference type="Proteomes" id="UP001319200">
    <property type="component" value="Unassembled WGS sequence"/>
</dbReference>
<organism evidence="2 3">
    <name type="scientific">Chryseosolibacter histidini</name>
    <dbReference type="NCBI Taxonomy" id="2782349"/>
    <lineage>
        <taxon>Bacteria</taxon>
        <taxon>Pseudomonadati</taxon>
        <taxon>Bacteroidota</taxon>
        <taxon>Cytophagia</taxon>
        <taxon>Cytophagales</taxon>
        <taxon>Chryseotaleaceae</taxon>
        <taxon>Chryseosolibacter</taxon>
    </lineage>
</organism>
<accession>A0AAP2GQG7</accession>
<evidence type="ECO:0000256" key="1">
    <source>
        <dbReference type="SAM" id="MobiDB-lite"/>
    </source>
</evidence>
<name>A0AAP2GQG7_9BACT</name>
<gene>
    <name evidence="2" type="ORF">KK083_16595</name>
</gene>
<evidence type="ECO:0000313" key="2">
    <source>
        <dbReference type="EMBL" id="MBT1698512.1"/>
    </source>
</evidence>
<dbReference type="AlphaFoldDB" id="A0AAP2GQG7"/>
<comment type="caution">
    <text evidence="2">The sequence shown here is derived from an EMBL/GenBank/DDBJ whole genome shotgun (WGS) entry which is preliminary data.</text>
</comment>
<reference evidence="2 3" key="1">
    <citation type="submission" date="2021-05" db="EMBL/GenBank/DDBJ databases">
        <title>A Polyphasic approach of four new species of the genus Ohtaekwangia: Ohtaekwangia histidinii sp. nov., Ohtaekwangia cretensis sp. nov., Ohtaekwangia indiensis sp. nov., Ohtaekwangia reichenbachii sp. nov. from diverse environment.</title>
        <authorList>
            <person name="Octaviana S."/>
        </authorList>
    </citation>
    <scope>NUCLEOTIDE SEQUENCE [LARGE SCALE GENOMIC DNA]</scope>
    <source>
        <strain evidence="2 3">PWU4</strain>
    </source>
</reference>
<feature type="region of interest" description="Disordered" evidence="1">
    <location>
        <begin position="1"/>
        <end position="25"/>
    </location>
</feature>